<evidence type="ECO:0000313" key="2">
    <source>
        <dbReference type="EMBL" id="GIG75754.1"/>
    </source>
</evidence>
<dbReference type="InterPro" id="IPR053853">
    <property type="entry name" value="FitA-like_RHH"/>
</dbReference>
<feature type="domain" description="Antitoxin FitA-like ribbon-helix-helix" evidence="1">
    <location>
        <begin position="20"/>
        <end position="53"/>
    </location>
</feature>
<reference evidence="2" key="1">
    <citation type="submission" date="2021-01" db="EMBL/GenBank/DDBJ databases">
        <title>Whole genome shotgun sequence of Planosporangium flavigriseum NBRC 105377.</title>
        <authorList>
            <person name="Komaki H."/>
            <person name="Tamura T."/>
        </authorList>
    </citation>
    <scope>NUCLEOTIDE SEQUENCE</scope>
    <source>
        <strain evidence="2">NBRC 105377</strain>
    </source>
</reference>
<accession>A0A8J3PNV7</accession>
<dbReference type="GO" id="GO:0006355">
    <property type="term" value="P:regulation of DNA-templated transcription"/>
    <property type="evidence" value="ECO:0007669"/>
    <property type="project" value="InterPro"/>
</dbReference>
<dbReference type="Proteomes" id="UP000653674">
    <property type="component" value="Unassembled WGS sequence"/>
</dbReference>
<evidence type="ECO:0000313" key="3">
    <source>
        <dbReference type="Proteomes" id="UP000653674"/>
    </source>
</evidence>
<comment type="caution">
    <text evidence="2">The sequence shown here is derived from an EMBL/GenBank/DDBJ whole genome shotgun (WGS) entry which is preliminary data.</text>
</comment>
<dbReference type="EMBL" id="BONU01000036">
    <property type="protein sequence ID" value="GIG75754.1"/>
    <property type="molecule type" value="Genomic_DNA"/>
</dbReference>
<dbReference type="AlphaFoldDB" id="A0A8J3PNV7"/>
<dbReference type="SUPFAM" id="SSF47598">
    <property type="entry name" value="Ribbon-helix-helix"/>
    <property type="match status" value="1"/>
</dbReference>
<evidence type="ECO:0000259" key="1">
    <source>
        <dbReference type="Pfam" id="PF22513"/>
    </source>
</evidence>
<protein>
    <recommendedName>
        <fullName evidence="1">Antitoxin FitA-like ribbon-helix-helix domain-containing protein</fullName>
    </recommendedName>
</protein>
<dbReference type="InterPro" id="IPR010985">
    <property type="entry name" value="Ribbon_hlx_hlx"/>
</dbReference>
<gene>
    <name evidence="2" type="ORF">Pfl04_41580</name>
</gene>
<proteinExistence type="predicted"/>
<keyword evidence="3" id="KW-1185">Reference proteome</keyword>
<dbReference type="Pfam" id="PF22513">
    <property type="entry name" value="FitA-like_RHH"/>
    <property type="match status" value="1"/>
</dbReference>
<sequence length="99" mass="10725">MAGKVAFKCLCMHNACMVAIQIRDVPEDVRDALVIQAKARGQSLQAYLLELVETQARRLRNTAVLDRFAGRSDGSQSLPGETAADLAEQRAQRGLGNVA</sequence>
<organism evidence="2 3">
    <name type="scientific">Planosporangium flavigriseum</name>
    <dbReference type="NCBI Taxonomy" id="373681"/>
    <lineage>
        <taxon>Bacteria</taxon>
        <taxon>Bacillati</taxon>
        <taxon>Actinomycetota</taxon>
        <taxon>Actinomycetes</taxon>
        <taxon>Micromonosporales</taxon>
        <taxon>Micromonosporaceae</taxon>
        <taxon>Planosporangium</taxon>
    </lineage>
</organism>
<name>A0A8J3PNV7_9ACTN</name>